<name>A0A450SLE9_9GAMM</name>
<dbReference type="InterPro" id="IPR036322">
    <property type="entry name" value="WD40_repeat_dom_sf"/>
</dbReference>
<proteinExistence type="predicted"/>
<organism evidence="3">
    <name type="scientific">Candidatus Kentrum sp. DK</name>
    <dbReference type="NCBI Taxonomy" id="2126562"/>
    <lineage>
        <taxon>Bacteria</taxon>
        <taxon>Pseudomonadati</taxon>
        <taxon>Pseudomonadota</taxon>
        <taxon>Gammaproteobacteria</taxon>
        <taxon>Candidatus Kentrum</taxon>
    </lineage>
</organism>
<feature type="domain" description="NACHT" evidence="2">
    <location>
        <begin position="621"/>
        <end position="779"/>
    </location>
</feature>
<dbReference type="InterPro" id="IPR038461">
    <property type="entry name" value="Schlafen_AlbA_2_dom_sf"/>
</dbReference>
<evidence type="ECO:0000259" key="2">
    <source>
        <dbReference type="Pfam" id="PF05729"/>
    </source>
</evidence>
<dbReference type="InterPro" id="IPR001646">
    <property type="entry name" value="5peptide_repeat"/>
</dbReference>
<protein>
    <submittedName>
        <fullName evidence="3">Predicted transcriptional regulator, contains HTH domain</fullName>
    </submittedName>
</protein>
<dbReference type="Pfam" id="PF13749">
    <property type="entry name" value="HATPase_c_4"/>
    <property type="match status" value="1"/>
</dbReference>
<evidence type="ECO:0000313" key="3">
    <source>
        <dbReference type="EMBL" id="VFJ54453.1"/>
    </source>
</evidence>
<dbReference type="Gene3D" id="3.30.950.30">
    <property type="entry name" value="Schlafen, AAA domain"/>
    <property type="match status" value="1"/>
</dbReference>
<dbReference type="Gene3D" id="2.160.20.80">
    <property type="entry name" value="E3 ubiquitin-protein ligase SopA"/>
    <property type="match status" value="1"/>
</dbReference>
<dbReference type="InterPro" id="IPR007421">
    <property type="entry name" value="Schlafen_AlbA_2_dom"/>
</dbReference>
<reference evidence="3" key="1">
    <citation type="submission" date="2019-02" db="EMBL/GenBank/DDBJ databases">
        <authorList>
            <person name="Gruber-Vodicka R. H."/>
            <person name="Seah K. B. B."/>
        </authorList>
    </citation>
    <scope>NUCLEOTIDE SEQUENCE</scope>
    <source>
        <strain evidence="3">BECK_DK161</strain>
    </source>
</reference>
<dbReference type="SUPFAM" id="SSF141571">
    <property type="entry name" value="Pentapeptide repeat-like"/>
    <property type="match status" value="1"/>
</dbReference>
<dbReference type="InterPro" id="IPR015943">
    <property type="entry name" value="WD40/YVTN_repeat-like_dom_sf"/>
</dbReference>
<dbReference type="Gene3D" id="3.30.565.60">
    <property type="match status" value="1"/>
</dbReference>
<accession>A0A450SLE9</accession>
<dbReference type="InterPro" id="IPR027417">
    <property type="entry name" value="P-loop_NTPase"/>
</dbReference>
<dbReference type="InterPro" id="IPR038475">
    <property type="entry name" value="RecG_C_sf"/>
</dbReference>
<dbReference type="InterPro" id="IPR007111">
    <property type="entry name" value="NACHT_NTPase"/>
</dbReference>
<dbReference type="PANTHER" id="PTHR30595:SF6">
    <property type="entry name" value="SCHLAFEN ALBA-2 DOMAIN-CONTAINING PROTEIN"/>
    <property type="match status" value="1"/>
</dbReference>
<evidence type="ECO:0000259" key="1">
    <source>
        <dbReference type="Pfam" id="PF04326"/>
    </source>
</evidence>
<dbReference type="Pfam" id="PF00805">
    <property type="entry name" value="Pentapeptide"/>
    <property type="match status" value="1"/>
</dbReference>
<dbReference type="EMBL" id="CAADEY010000043">
    <property type="protein sequence ID" value="VFJ54453.1"/>
    <property type="molecule type" value="Genomic_DNA"/>
</dbReference>
<dbReference type="Gene3D" id="3.40.50.300">
    <property type="entry name" value="P-loop containing nucleotide triphosphate hydrolases"/>
    <property type="match status" value="1"/>
</dbReference>
<sequence length="1424" mass="161321">MIENQQIEWKESWRDDHLKGICAFANTRGGVLEIGRNDNGEIVKVTNATKLMEDIPNKIRDMLGIVVAVDWPGKNGEKVIRIEIEPQPYPVSYKGRYYTRIGSTTQELRGNALDHFLLRKTGKRWDAVPVPDVALEDLEHQVIERFRERAVRSQRLGRDVMTEDDAVLLEKLHLMDGAYLKRAAVLLFHPDPEVIVTGAFIQIGYFESDSEVRYHDEIHGDLLTQIDRTLDLLLTKYLKAWISYEGIQRVETYPAPEDALREALINAVAHKDYSSGAPIQIRVYDDRTSFWNNGRLPNGWTENDLISEHASEPYNPDVAYTLFRAGMIEKWGRGIRKMQDACESHGIPGPLLRFEKTGLRVTFEHLSPIGRKLSPGPQGEMLERDTLRLLRRIFAFDEEAEIGKLRQQRRGTQFGFDIKLEACFAANNENVRCHVECKSFDKEIRFGELLEKLHDAEREQPNLDHWILIAPRARLGNGSNGSVGEQISEQKFPFTIQLWTADEGVRSLFGLEPDVYDHWIDHPPDEPHPRDWNAEKREAVRQRWLAKLRPPLRLPSVWANYVTDSRQKALFIENDDEKDLMALWMQNQYISLGAVDASGVPLPGGLEQGVLDWLRLREKPRVAIVLGDFGDGKSAFTYMFSRTLLEQFRENPADGWLPVRFPLRYFSRPSTSAREFLRDRLEEISSNIAEWNGIVEEKNVLVILDGMDEMTRELTDEAVRKNAIDLLLDCCNREFRRVKKILITCRKSFFENLGQREYVDDKLEGPEILTIQPFDKSRVYGKLEERITPEQRPILHSLRQMHDPIGLARKPLFFRMLLNTLADASDPEDLSSETAIYEGYVRRCLERKYEYLETDGQNRKRDELIAGTLGILQRMAMEMHRTGRNYICLHRLAGLSVDEREIASRLWEEAKDKSDETDAVRRIGVRSLLTNVTADVDVKDAKKWPVEFCHRSVWEYFLAAGIEAALREGMVDALQVLFDTFIGPEVLRFTVDLMQRREHDYRDTLRQLANLNRKGGYDTLTEEEQKRRSRSGTTAVTLLYQWSGELPGKDWSRILLDGAQLAGADLRGKNFHGTSLRGANLNNAILDGADFRDADLTGVRLEEAGEIASLSAPRSADAVFVAYRDGTVRKWPLDGHSRHDSEVVFRVSDEPQSERGGPLRIAALPGAGLCLWDRETVRFLDAEGKTYREISRFSLAEPYSAITPVITIAEKNMAVLAGGQTDTRREARLFDFSPEKLPSVRVFPRDSYVECVALDGFSGAGALAGILTDGGVTVRIWSETEGEVKATLLGNIPFPTCIAAYRPDPGADDPPGTFQVACGNREGIVAAWRFTLTESGACVDREEIFGKAIHKGAVKALCFVNGETLLTGGADGKIRRIVLPDGREPDDPLQLRLRCLGTKVDGLEGKKERDILLAAGARPVDGAA</sequence>
<dbReference type="PANTHER" id="PTHR30595">
    <property type="entry name" value="GLPR-RELATED TRANSCRIPTIONAL REPRESSOR"/>
    <property type="match status" value="1"/>
</dbReference>
<dbReference type="Pfam" id="PF05729">
    <property type="entry name" value="NACHT"/>
    <property type="match status" value="1"/>
</dbReference>
<dbReference type="SUPFAM" id="SSF50978">
    <property type="entry name" value="WD40 repeat-like"/>
    <property type="match status" value="1"/>
</dbReference>
<feature type="domain" description="Schlafen AlbA-2" evidence="1">
    <location>
        <begin position="3"/>
        <end position="108"/>
    </location>
</feature>
<dbReference type="Pfam" id="PF04326">
    <property type="entry name" value="SLFN_AlbA_2"/>
    <property type="match status" value="1"/>
</dbReference>
<gene>
    <name evidence="3" type="ORF">BECKDK2373C_GA0170839_104317</name>
</gene>
<dbReference type="Gene3D" id="2.130.10.10">
    <property type="entry name" value="YVTN repeat-like/Quinoprotein amine dehydrogenase"/>
    <property type="match status" value="1"/>
</dbReference>